<keyword evidence="3" id="KW-1185">Reference proteome</keyword>
<accession>A0ABN0K390</accession>
<comment type="caution">
    <text evidence="2">The sequence shown here is derived from an EMBL/GenBank/DDBJ whole genome shotgun (WGS) entry which is preliminary data.</text>
</comment>
<dbReference type="EMBL" id="APQI01000006">
    <property type="protein sequence ID" value="ENV97606.1"/>
    <property type="molecule type" value="Genomic_DNA"/>
</dbReference>
<organism evidence="2 3">
    <name type="scientific">Acinetobacter calcoaceticus DSM 30006 = CIP 81.8</name>
    <dbReference type="NCBI Taxonomy" id="981331"/>
    <lineage>
        <taxon>Bacteria</taxon>
        <taxon>Pseudomonadati</taxon>
        <taxon>Pseudomonadota</taxon>
        <taxon>Gammaproteobacteria</taxon>
        <taxon>Moraxellales</taxon>
        <taxon>Moraxellaceae</taxon>
        <taxon>Acinetobacter</taxon>
        <taxon>Acinetobacter calcoaceticus/baumannii complex</taxon>
    </lineage>
</organism>
<evidence type="ECO:0000256" key="1">
    <source>
        <dbReference type="SAM" id="Coils"/>
    </source>
</evidence>
<proteinExistence type="predicted"/>
<evidence type="ECO:0000313" key="2">
    <source>
        <dbReference type="EMBL" id="ENV97606.1"/>
    </source>
</evidence>
<dbReference type="Proteomes" id="UP000013024">
    <property type="component" value="Unassembled WGS sequence"/>
</dbReference>
<sequence length="221" mass="25914">MQLQRKAVQDQQLEIEKSNDIAEQQVLITEQQAELLEKQIKEAQVQNFFNILFPLLNRKKTYYEDADSLPIFGSSSALEHLKENGTFKKLHYGATTTYDKFMKFHGDENLHKDEILKTLKNMILNISPYIIPYSHLRASQYKEYFLYIINFIENFKGINNEDREVAMSIFLSDYSKIELYAISLLTLEDDVLMEKVIKHKVFNSFIEDDVGKSVFSLLFSE</sequence>
<name>A0ABN0K390_ACICA</name>
<reference evidence="2 3" key="1">
    <citation type="submission" date="2013-02" db="EMBL/GenBank/DDBJ databases">
        <title>The Genome Sequence of Acinetobacter calcoaceticus CIP 81.8.</title>
        <authorList>
            <consortium name="The Broad Institute Genome Sequencing Platform"/>
            <consortium name="The Broad Institute Genome Sequencing Center for Infectious Disease"/>
            <person name="Cerqueira G."/>
            <person name="Feldgarden M."/>
            <person name="Courvalin P."/>
            <person name="Perichon B."/>
            <person name="Grillot-Courvalin C."/>
            <person name="Clermont D."/>
            <person name="Rocha E."/>
            <person name="Yoon E.-J."/>
            <person name="Nemec A."/>
            <person name="Walker B."/>
            <person name="Young S.K."/>
            <person name="Zeng Q."/>
            <person name="Gargeya S."/>
            <person name="Fitzgerald M."/>
            <person name="Haas B."/>
            <person name="Abouelleil A."/>
            <person name="Alvarado L."/>
            <person name="Arachchi H.M."/>
            <person name="Berlin A.M."/>
            <person name="Chapman S.B."/>
            <person name="Dewar J."/>
            <person name="Goldberg J."/>
            <person name="Griggs A."/>
            <person name="Gujja S."/>
            <person name="Hansen M."/>
            <person name="Howarth C."/>
            <person name="Imamovic A."/>
            <person name="Larimer J."/>
            <person name="McCowan C."/>
            <person name="Murphy C."/>
            <person name="Neiman D."/>
            <person name="Pearson M."/>
            <person name="Priest M."/>
            <person name="Roberts A."/>
            <person name="Saif S."/>
            <person name="Shea T."/>
            <person name="Sisk P."/>
            <person name="Sykes S."/>
            <person name="Wortman J."/>
            <person name="Nusbaum C."/>
            <person name="Birren B."/>
        </authorList>
    </citation>
    <scope>NUCLEOTIDE SEQUENCE [LARGE SCALE GENOMIC DNA]</scope>
    <source>
        <strain evidence="2 3">CIP 81.8</strain>
    </source>
</reference>
<dbReference type="RefSeq" id="WP_005048899.1">
    <property type="nucleotide sequence ID" value="NZ_KB849780.1"/>
</dbReference>
<protein>
    <submittedName>
        <fullName evidence="2">Uncharacterized protein</fullName>
    </submittedName>
</protein>
<dbReference type="GeneID" id="92918397"/>
<gene>
    <name evidence="2" type="ORF">F936_03247</name>
</gene>
<evidence type="ECO:0000313" key="3">
    <source>
        <dbReference type="Proteomes" id="UP000013024"/>
    </source>
</evidence>
<feature type="coiled-coil region" evidence="1">
    <location>
        <begin position="19"/>
        <end position="46"/>
    </location>
</feature>
<keyword evidence="1" id="KW-0175">Coiled coil</keyword>